<feature type="transmembrane region" description="Helical" evidence="1">
    <location>
        <begin position="12"/>
        <end position="32"/>
    </location>
</feature>
<evidence type="ECO:0000256" key="1">
    <source>
        <dbReference type="SAM" id="Phobius"/>
    </source>
</evidence>
<feature type="transmembrane region" description="Helical" evidence="1">
    <location>
        <begin position="432"/>
        <end position="451"/>
    </location>
</feature>
<feature type="transmembrane region" description="Helical" evidence="1">
    <location>
        <begin position="346"/>
        <end position="363"/>
    </location>
</feature>
<evidence type="ECO:0000313" key="3">
    <source>
        <dbReference type="Proteomes" id="UP000620075"/>
    </source>
</evidence>
<organism evidence="2 3">
    <name type="scientific">Candidatus Dormiibacter inghamiae</name>
    <dbReference type="NCBI Taxonomy" id="3127013"/>
    <lineage>
        <taxon>Bacteria</taxon>
        <taxon>Bacillati</taxon>
        <taxon>Candidatus Dormiibacterota</taxon>
        <taxon>Candidatus Dormibacteria</taxon>
        <taxon>Candidatus Dormibacterales</taxon>
        <taxon>Candidatus Dormibacteraceae</taxon>
        <taxon>Candidatus Dormiibacter</taxon>
    </lineage>
</organism>
<feature type="transmembrane region" description="Helical" evidence="1">
    <location>
        <begin position="179"/>
        <end position="197"/>
    </location>
</feature>
<dbReference type="Proteomes" id="UP000620075">
    <property type="component" value="Unassembled WGS sequence"/>
</dbReference>
<feature type="transmembrane region" description="Helical" evidence="1">
    <location>
        <begin position="282"/>
        <end position="301"/>
    </location>
</feature>
<proteinExistence type="predicted"/>
<reference evidence="2 3" key="1">
    <citation type="submission" date="2020-10" db="EMBL/GenBank/DDBJ databases">
        <title>Ca. Dormibacterota MAGs.</title>
        <authorList>
            <person name="Montgomery K."/>
        </authorList>
    </citation>
    <scope>NUCLEOTIDE SEQUENCE [LARGE SCALE GENOMIC DNA]</scope>
    <source>
        <strain evidence="2">SC8811_S16_3</strain>
    </source>
</reference>
<feature type="transmembrane region" description="Helical" evidence="1">
    <location>
        <begin position="402"/>
        <end position="420"/>
    </location>
</feature>
<comment type="caution">
    <text evidence="2">The sequence shown here is derived from an EMBL/GenBank/DDBJ whole genome shotgun (WGS) entry which is preliminary data.</text>
</comment>
<feature type="transmembrane region" description="Helical" evidence="1">
    <location>
        <begin position="370"/>
        <end position="390"/>
    </location>
</feature>
<feature type="transmembrane region" description="Helical" evidence="1">
    <location>
        <begin position="149"/>
        <end position="172"/>
    </location>
</feature>
<keyword evidence="1" id="KW-0472">Membrane</keyword>
<dbReference type="Pfam" id="PF09913">
    <property type="entry name" value="DUF2142"/>
    <property type="match status" value="1"/>
</dbReference>
<dbReference type="EMBL" id="JAEKNQ010000019">
    <property type="protein sequence ID" value="MBJ7602483.1"/>
    <property type="molecule type" value="Genomic_DNA"/>
</dbReference>
<keyword evidence="1" id="KW-1133">Transmembrane helix</keyword>
<feature type="transmembrane region" description="Helical" evidence="1">
    <location>
        <begin position="251"/>
        <end position="270"/>
    </location>
</feature>
<name>A0A934KH00_9BACT</name>
<dbReference type="AlphaFoldDB" id="A0A934KH00"/>
<gene>
    <name evidence="2" type="ORF">JF888_04710</name>
</gene>
<accession>A0A934KH00</accession>
<keyword evidence="1" id="KW-0812">Transmembrane</keyword>
<dbReference type="InterPro" id="IPR018674">
    <property type="entry name" value="DUF2142_membrane"/>
</dbReference>
<feature type="transmembrane region" description="Helical" evidence="1">
    <location>
        <begin position="478"/>
        <end position="498"/>
    </location>
</feature>
<evidence type="ECO:0000313" key="2">
    <source>
        <dbReference type="EMBL" id="MBJ7602483.1"/>
    </source>
</evidence>
<sequence>MGPQAHVAARRPWPLLLLLAGYLALAVSWLAANPPGAGPDEDAHYVRAAGLSQGEVLGRKVRVQRSTGQPAARLAFSEAVDRTYYLPAHLAPPDFSTCYRFLPDRSAACADLSQGGNAGRRLTYVGVYPPFAYLPAATLMALAGQPVEALYLGRLGTALLCTGLLLLTALTLWRGRRSLLALAGFQLAITPMVLFLATTLAPSGVEAAASACFFAAVLRIAAGRRPPLKLEWTALGLGGFFLATSRALGPGWLIADILAVLAFGPSLSFRRRLLHPERWGRMALAAVGSGLILALAWGVWINQDAGVTLAEVTKGMAQAVPQLRWLAPQQIGGFGWLDVTLPEPLTGVWLLALAGFGGLALMLGTWRQRLALIGLLVADLAAIVVTTGIFNLPLGVAGQGRYALPLGVLLPIACGEVVYANRGRLSVRLRESLPLAIAAATVVVQVGAWLVNSRRYATGTSGGWLFMLDAQWKPALTWWPWLFLALVGGSALMAAAIIHNVSPARHLKLHTASDRAA</sequence>
<protein>
    <submittedName>
        <fullName evidence="2">DUF2142 domain-containing protein</fullName>
    </submittedName>
</protein>
<dbReference type="RefSeq" id="WP_338177016.1">
    <property type="nucleotide sequence ID" value="NZ_JAEKNQ010000019.1"/>
</dbReference>